<evidence type="ECO:0000256" key="1">
    <source>
        <dbReference type="SAM" id="SignalP"/>
    </source>
</evidence>
<organism evidence="2 3">
    <name type="scientific">Brevundimonas guildfordensis</name>
    <dbReference type="NCBI Taxonomy" id="2762241"/>
    <lineage>
        <taxon>Bacteria</taxon>
        <taxon>Pseudomonadati</taxon>
        <taxon>Pseudomonadota</taxon>
        <taxon>Alphaproteobacteria</taxon>
        <taxon>Caulobacterales</taxon>
        <taxon>Caulobacteraceae</taxon>
        <taxon>Brevundimonas</taxon>
    </lineage>
</organism>
<dbReference type="PROSITE" id="PS51257">
    <property type="entry name" value="PROKAR_LIPOPROTEIN"/>
    <property type="match status" value="1"/>
</dbReference>
<keyword evidence="3" id="KW-1185">Reference proteome</keyword>
<gene>
    <name evidence="2" type="ORF">H9656_03140</name>
</gene>
<feature type="chain" id="PRO_5046266698" description="Carboxypeptidase regulatory-like domain-containing protein" evidence="1">
    <location>
        <begin position="22"/>
        <end position="254"/>
    </location>
</feature>
<evidence type="ECO:0000313" key="3">
    <source>
        <dbReference type="Proteomes" id="UP000638918"/>
    </source>
</evidence>
<feature type="signal peptide" evidence="1">
    <location>
        <begin position="1"/>
        <end position="21"/>
    </location>
</feature>
<name>A0ABR8QXW0_9CAUL</name>
<evidence type="ECO:0000313" key="2">
    <source>
        <dbReference type="EMBL" id="MBD7940375.1"/>
    </source>
</evidence>
<dbReference type="EMBL" id="JACSQU010000001">
    <property type="protein sequence ID" value="MBD7940375.1"/>
    <property type="molecule type" value="Genomic_DNA"/>
</dbReference>
<evidence type="ECO:0008006" key="4">
    <source>
        <dbReference type="Google" id="ProtNLM"/>
    </source>
</evidence>
<sequence length="254" mass="25908">MKMRAVRSRWGLAVGFAMVVAGCGAPPQPQDEAQQSDQENWAAAPHIDAVALQGGGVLVSGQAPPGARVILSSPTGQAMAAAADGEGRFELAVGRAALGHVLTPEIQIGQTPVPGPERLLVAGDGMVVAALLIDGGPSRRLTEGPTLSAVDGDGRGLLVSGRSTPGARVQVRSEGETALAMADDAGLWTAPLSRIRDRAVQIEVGGDSYAYPGPGAATGRAERAGQGWRVTRALSDAARQTSWFPDVGDPPAAK</sequence>
<accession>A0ABR8QXW0</accession>
<proteinExistence type="predicted"/>
<reference evidence="2 3" key="1">
    <citation type="submission" date="2020-08" db="EMBL/GenBank/DDBJ databases">
        <title>A Genomic Blueprint of the Chicken Gut Microbiome.</title>
        <authorList>
            <person name="Gilroy R."/>
            <person name="Ravi A."/>
            <person name="Getino M."/>
            <person name="Pursley I."/>
            <person name="Horton D.L."/>
            <person name="Alikhan N.-F."/>
            <person name="Baker D."/>
            <person name="Gharbi K."/>
            <person name="Hall N."/>
            <person name="Watson M."/>
            <person name="Adriaenssens E.M."/>
            <person name="Foster-Nyarko E."/>
            <person name="Jarju S."/>
            <person name="Secka A."/>
            <person name="Antonio M."/>
            <person name="Oren A."/>
            <person name="Chaudhuri R."/>
            <person name="La Ragione R.M."/>
            <person name="Hildebrand F."/>
            <person name="Pallen M.J."/>
        </authorList>
    </citation>
    <scope>NUCLEOTIDE SEQUENCE [LARGE SCALE GENOMIC DNA]</scope>
    <source>
        <strain evidence="2 3">Sa3CVA3</strain>
    </source>
</reference>
<keyword evidence="1" id="KW-0732">Signal</keyword>
<protein>
    <recommendedName>
        <fullName evidence="4">Carboxypeptidase regulatory-like domain-containing protein</fullName>
    </recommendedName>
</protein>
<dbReference type="Proteomes" id="UP000638918">
    <property type="component" value="Unassembled WGS sequence"/>
</dbReference>
<comment type="caution">
    <text evidence="2">The sequence shown here is derived from an EMBL/GenBank/DDBJ whole genome shotgun (WGS) entry which is preliminary data.</text>
</comment>